<dbReference type="Proteomes" id="UP000027138">
    <property type="component" value="Unassembled WGS sequence"/>
</dbReference>
<keyword evidence="3" id="KW-1185">Reference proteome</keyword>
<gene>
    <name evidence="2" type="ORF">JCGZ_08352</name>
</gene>
<evidence type="ECO:0000313" key="2">
    <source>
        <dbReference type="EMBL" id="KDP36585.1"/>
    </source>
</evidence>
<dbReference type="EMBL" id="KK914427">
    <property type="protein sequence ID" value="KDP36585.1"/>
    <property type="molecule type" value="Genomic_DNA"/>
</dbReference>
<evidence type="ECO:0000256" key="1">
    <source>
        <dbReference type="SAM" id="Phobius"/>
    </source>
</evidence>
<proteinExistence type="predicted"/>
<name>A0A067KWE0_JATCU</name>
<keyword evidence="1" id="KW-0472">Membrane</keyword>
<reference evidence="2 3" key="1">
    <citation type="journal article" date="2014" name="PLoS ONE">
        <title>Global Analysis of Gene Expression Profiles in Physic Nut (Jatropha curcas L.) Seedlings Exposed to Salt Stress.</title>
        <authorList>
            <person name="Zhang L."/>
            <person name="Zhang C."/>
            <person name="Wu P."/>
            <person name="Chen Y."/>
            <person name="Li M."/>
            <person name="Jiang H."/>
            <person name="Wu G."/>
        </authorList>
    </citation>
    <scope>NUCLEOTIDE SEQUENCE [LARGE SCALE GENOMIC DNA]</scope>
    <source>
        <strain evidence="3">cv. GZQX0401</strain>
        <tissue evidence="2">Young leaves</tissue>
    </source>
</reference>
<dbReference type="AlphaFoldDB" id="A0A067KWE0"/>
<accession>A0A067KWE0</accession>
<evidence type="ECO:0000313" key="3">
    <source>
        <dbReference type="Proteomes" id="UP000027138"/>
    </source>
</evidence>
<keyword evidence="1" id="KW-0812">Transmembrane</keyword>
<protein>
    <submittedName>
        <fullName evidence="2">Uncharacterized protein</fullName>
    </submittedName>
</protein>
<feature type="transmembrane region" description="Helical" evidence="1">
    <location>
        <begin position="12"/>
        <end position="44"/>
    </location>
</feature>
<organism evidence="2 3">
    <name type="scientific">Jatropha curcas</name>
    <name type="common">Barbados nut</name>
    <dbReference type="NCBI Taxonomy" id="180498"/>
    <lineage>
        <taxon>Eukaryota</taxon>
        <taxon>Viridiplantae</taxon>
        <taxon>Streptophyta</taxon>
        <taxon>Embryophyta</taxon>
        <taxon>Tracheophyta</taxon>
        <taxon>Spermatophyta</taxon>
        <taxon>Magnoliopsida</taxon>
        <taxon>eudicotyledons</taxon>
        <taxon>Gunneridae</taxon>
        <taxon>Pentapetalae</taxon>
        <taxon>rosids</taxon>
        <taxon>fabids</taxon>
        <taxon>Malpighiales</taxon>
        <taxon>Euphorbiaceae</taxon>
        <taxon>Crotonoideae</taxon>
        <taxon>Jatropheae</taxon>
        <taxon>Jatropha</taxon>
    </lineage>
</organism>
<keyword evidence="1" id="KW-1133">Transmembrane helix</keyword>
<sequence length="58" mass="6807">MDILEPTRAYHFTFPFFILIFIFFVFFLSSSTFLAILMVVKLLFYPSEGSSKSVEKRS</sequence>